<evidence type="ECO:0000313" key="2">
    <source>
        <dbReference type="EMBL" id="MBN7799185.1"/>
    </source>
</evidence>
<dbReference type="AlphaFoldDB" id="A0A939IP34"/>
<name>A0A939IP34_9GAMM</name>
<keyword evidence="3" id="KW-1185">Reference proteome</keyword>
<reference evidence="2" key="1">
    <citation type="submission" date="2021-02" db="EMBL/GenBank/DDBJ databases">
        <title>PHA producing bacteria isolated from coastal sediment in Guangdong, Shenzhen.</title>
        <authorList>
            <person name="Zheng W."/>
            <person name="Yu S."/>
            <person name="Huang Y."/>
        </authorList>
    </citation>
    <scope>NUCLEOTIDE SEQUENCE</scope>
    <source>
        <strain evidence="2">TN14-10</strain>
    </source>
</reference>
<accession>A0A939IP34</accession>
<proteinExistence type="predicted"/>
<protein>
    <submittedName>
        <fullName evidence="2">Uncharacterized protein</fullName>
    </submittedName>
</protein>
<sequence>MSRISRDLSLFDMWLGLVVRYEIVDPFGLAKNMASIASGPNREPITTQNGRDKPRFFAMS</sequence>
<feature type="compositionally biased region" description="Basic and acidic residues" evidence="1">
    <location>
        <begin position="50"/>
        <end position="60"/>
    </location>
</feature>
<organism evidence="2 3">
    <name type="scientific">Parahaliea mediterranea</name>
    <dbReference type="NCBI Taxonomy" id="651086"/>
    <lineage>
        <taxon>Bacteria</taxon>
        <taxon>Pseudomonadati</taxon>
        <taxon>Pseudomonadota</taxon>
        <taxon>Gammaproteobacteria</taxon>
        <taxon>Cellvibrionales</taxon>
        <taxon>Halieaceae</taxon>
        <taxon>Parahaliea</taxon>
    </lineage>
</organism>
<dbReference type="Proteomes" id="UP000664303">
    <property type="component" value="Unassembled WGS sequence"/>
</dbReference>
<comment type="caution">
    <text evidence="2">The sequence shown here is derived from an EMBL/GenBank/DDBJ whole genome shotgun (WGS) entry which is preliminary data.</text>
</comment>
<evidence type="ECO:0000256" key="1">
    <source>
        <dbReference type="SAM" id="MobiDB-lite"/>
    </source>
</evidence>
<gene>
    <name evidence="2" type="ORF">JYP50_21485</name>
</gene>
<dbReference type="EMBL" id="JAFKCZ010000028">
    <property type="protein sequence ID" value="MBN7799185.1"/>
    <property type="molecule type" value="Genomic_DNA"/>
</dbReference>
<evidence type="ECO:0000313" key="3">
    <source>
        <dbReference type="Proteomes" id="UP000664303"/>
    </source>
</evidence>
<feature type="region of interest" description="Disordered" evidence="1">
    <location>
        <begin position="40"/>
        <end position="60"/>
    </location>
</feature>
<dbReference type="RefSeq" id="WP_206562630.1">
    <property type="nucleotide sequence ID" value="NZ_JAFKCZ010000028.1"/>
</dbReference>